<feature type="compositionally biased region" description="Basic and acidic residues" evidence="1">
    <location>
        <begin position="1"/>
        <end position="14"/>
    </location>
</feature>
<feature type="region of interest" description="Disordered" evidence="1">
    <location>
        <begin position="1"/>
        <end position="33"/>
    </location>
</feature>
<sequence length="100" mass="10842">AETRAKEAGRDARRAAAPPKVASAFGGRSKSQRSRTVVEIEDATKIPAKVLRRLCARVYVTEALQRAVREDVSAYSQGTEDGGLVSTVPGIIIREERYVA</sequence>
<proteinExistence type="predicted"/>
<evidence type="ECO:0000313" key="2">
    <source>
        <dbReference type="EMBL" id="KKK79026.1"/>
    </source>
</evidence>
<comment type="caution">
    <text evidence="2">The sequence shown here is derived from an EMBL/GenBank/DDBJ whole genome shotgun (WGS) entry which is preliminary data.</text>
</comment>
<reference evidence="2" key="1">
    <citation type="journal article" date="2015" name="Nature">
        <title>Complex archaea that bridge the gap between prokaryotes and eukaryotes.</title>
        <authorList>
            <person name="Spang A."/>
            <person name="Saw J.H."/>
            <person name="Jorgensen S.L."/>
            <person name="Zaremba-Niedzwiedzka K."/>
            <person name="Martijn J."/>
            <person name="Lind A.E."/>
            <person name="van Eijk R."/>
            <person name="Schleper C."/>
            <person name="Guy L."/>
            <person name="Ettema T.J."/>
        </authorList>
    </citation>
    <scope>NUCLEOTIDE SEQUENCE</scope>
</reference>
<dbReference type="EMBL" id="LAZR01054217">
    <property type="protein sequence ID" value="KKK79026.1"/>
    <property type="molecule type" value="Genomic_DNA"/>
</dbReference>
<feature type="non-terminal residue" evidence="2">
    <location>
        <position position="1"/>
    </location>
</feature>
<dbReference type="AlphaFoldDB" id="A0A0F9B399"/>
<feature type="compositionally biased region" description="Low complexity" evidence="1">
    <location>
        <begin position="15"/>
        <end position="24"/>
    </location>
</feature>
<accession>A0A0F9B399</accession>
<organism evidence="2">
    <name type="scientific">marine sediment metagenome</name>
    <dbReference type="NCBI Taxonomy" id="412755"/>
    <lineage>
        <taxon>unclassified sequences</taxon>
        <taxon>metagenomes</taxon>
        <taxon>ecological metagenomes</taxon>
    </lineage>
</organism>
<evidence type="ECO:0000256" key="1">
    <source>
        <dbReference type="SAM" id="MobiDB-lite"/>
    </source>
</evidence>
<gene>
    <name evidence="2" type="ORF">LCGC14_2837660</name>
</gene>
<name>A0A0F9B399_9ZZZZ</name>
<protein>
    <submittedName>
        <fullName evidence="2">Uncharacterized protein</fullName>
    </submittedName>
</protein>